<dbReference type="PANTHER" id="PTHR30537:SF3">
    <property type="entry name" value="TRANSCRIPTIONAL REGULATORY PROTEIN"/>
    <property type="match status" value="1"/>
</dbReference>
<dbReference type="InterPro" id="IPR005119">
    <property type="entry name" value="LysR_subst-bd"/>
</dbReference>
<dbReference type="InterPro" id="IPR058163">
    <property type="entry name" value="LysR-type_TF_proteobact-type"/>
</dbReference>
<dbReference type="Gene3D" id="3.40.190.290">
    <property type="match status" value="1"/>
</dbReference>
<dbReference type="SUPFAM" id="SSF53850">
    <property type="entry name" value="Periplasmic binding protein-like II"/>
    <property type="match status" value="1"/>
</dbReference>
<reference evidence="6 7" key="1">
    <citation type="submission" date="2019-09" db="EMBL/GenBank/DDBJ databases">
        <authorList>
            <person name="Park J.-S."/>
            <person name="Choi H.-J."/>
        </authorList>
    </citation>
    <scope>NUCLEOTIDE SEQUENCE [LARGE SCALE GENOMIC DNA]</scope>
    <source>
        <strain evidence="6 7">176SS1-4</strain>
    </source>
</reference>
<dbReference type="Pfam" id="PF00126">
    <property type="entry name" value="HTH_1"/>
    <property type="match status" value="1"/>
</dbReference>
<evidence type="ECO:0000256" key="1">
    <source>
        <dbReference type="ARBA" id="ARBA00009437"/>
    </source>
</evidence>
<keyword evidence="3" id="KW-0238">DNA-binding</keyword>
<gene>
    <name evidence="6" type="ORF">F3S47_05785</name>
</gene>
<dbReference type="PROSITE" id="PS50931">
    <property type="entry name" value="HTH_LYSR"/>
    <property type="match status" value="1"/>
</dbReference>
<dbReference type="GO" id="GO:0003700">
    <property type="term" value="F:DNA-binding transcription factor activity"/>
    <property type="evidence" value="ECO:0007669"/>
    <property type="project" value="InterPro"/>
</dbReference>
<evidence type="ECO:0000313" key="7">
    <source>
        <dbReference type="Proteomes" id="UP000326554"/>
    </source>
</evidence>
<dbReference type="AlphaFoldDB" id="A0A5J5GKC5"/>
<dbReference type="Proteomes" id="UP000326554">
    <property type="component" value="Unassembled WGS sequence"/>
</dbReference>
<dbReference type="SUPFAM" id="SSF46785">
    <property type="entry name" value="Winged helix' DNA-binding domain"/>
    <property type="match status" value="1"/>
</dbReference>
<feature type="domain" description="HTH lysR-type" evidence="5">
    <location>
        <begin position="18"/>
        <end position="74"/>
    </location>
</feature>
<organism evidence="6 7">
    <name type="scientific">Histidinibacterium aquaticum</name>
    <dbReference type="NCBI Taxonomy" id="2613962"/>
    <lineage>
        <taxon>Bacteria</taxon>
        <taxon>Pseudomonadati</taxon>
        <taxon>Pseudomonadota</taxon>
        <taxon>Alphaproteobacteria</taxon>
        <taxon>Rhodobacterales</taxon>
        <taxon>Paracoccaceae</taxon>
        <taxon>Histidinibacterium</taxon>
    </lineage>
</organism>
<evidence type="ECO:0000256" key="4">
    <source>
        <dbReference type="ARBA" id="ARBA00023163"/>
    </source>
</evidence>
<dbReference type="InterPro" id="IPR036390">
    <property type="entry name" value="WH_DNA-bd_sf"/>
</dbReference>
<accession>A0A5J5GKC5</accession>
<dbReference type="InterPro" id="IPR000847">
    <property type="entry name" value="LysR_HTH_N"/>
</dbReference>
<dbReference type="RefSeq" id="WP_150444309.1">
    <property type="nucleotide sequence ID" value="NZ_VYQE01000002.1"/>
</dbReference>
<dbReference type="Gene3D" id="1.10.10.10">
    <property type="entry name" value="Winged helix-like DNA-binding domain superfamily/Winged helix DNA-binding domain"/>
    <property type="match status" value="1"/>
</dbReference>
<comment type="similarity">
    <text evidence="1">Belongs to the LysR transcriptional regulatory family.</text>
</comment>
<name>A0A5J5GKC5_9RHOB</name>
<dbReference type="InterPro" id="IPR036388">
    <property type="entry name" value="WH-like_DNA-bd_sf"/>
</dbReference>
<evidence type="ECO:0000256" key="2">
    <source>
        <dbReference type="ARBA" id="ARBA00023015"/>
    </source>
</evidence>
<keyword evidence="4" id="KW-0804">Transcription</keyword>
<dbReference type="PANTHER" id="PTHR30537">
    <property type="entry name" value="HTH-TYPE TRANSCRIPTIONAL REGULATOR"/>
    <property type="match status" value="1"/>
</dbReference>
<dbReference type="EMBL" id="VYQE01000002">
    <property type="protein sequence ID" value="KAA9008776.1"/>
    <property type="molecule type" value="Genomic_DNA"/>
</dbReference>
<evidence type="ECO:0000256" key="3">
    <source>
        <dbReference type="ARBA" id="ARBA00023125"/>
    </source>
</evidence>
<keyword evidence="7" id="KW-1185">Reference proteome</keyword>
<dbReference type="Pfam" id="PF03466">
    <property type="entry name" value="LysR_substrate"/>
    <property type="match status" value="1"/>
</dbReference>
<evidence type="ECO:0000259" key="5">
    <source>
        <dbReference type="PROSITE" id="PS50931"/>
    </source>
</evidence>
<evidence type="ECO:0000313" key="6">
    <source>
        <dbReference type="EMBL" id="KAA9008776.1"/>
    </source>
</evidence>
<dbReference type="GO" id="GO:0043565">
    <property type="term" value="F:sequence-specific DNA binding"/>
    <property type="evidence" value="ECO:0007669"/>
    <property type="project" value="TreeGrafter"/>
</dbReference>
<dbReference type="GO" id="GO:0006351">
    <property type="term" value="P:DNA-templated transcription"/>
    <property type="evidence" value="ECO:0007669"/>
    <property type="project" value="TreeGrafter"/>
</dbReference>
<proteinExistence type="inferred from homology"/>
<comment type="caution">
    <text evidence="6">The sequence shown here is derived from an EMBL/GenBank/DDBJ whole genome shotgun (WGS) entry which is preliminary data.</text>
</comment>
<keyword evidence="2" id="KW-0805">Transcription regulation</keyword>
<protein>
    <submittedName>
        <fullName evidence="6">LysR family transcriptional regulator</fullName>
    </submittedName>
</protein>
<sequence>MNSGDDDTPSFHSAPAAELNDLRVFALVVDEGTMSGAARRHGLPKATVSRAIARLEAVTGSPLFDRTGRGLRPTSLGVSLIPAARSALAAGREAEAALRARAGEPTGPLRILASALASRHLLAAVIAELIARHPGVRPELIVTSQPVDPLEEDHDITVRIGRPSNPKLVARLILRVRLGLYAQREAVNGLDIHDTGAVKALERIVVRMEGLPEVWTLTRARMNETVTLDRPPLLTVTDPTVALGVLPAGPRTMLVPRFWAESIASQSKGDCDALIEVLPQWQGPEMEIFAVMPPGRASVPAVRAMLDMLYARAKALTEVGSG</sequence>